<dbReference type="EMBL" id="CAVK010000250">
    <property type="protein sequence ID" value="CCW20161.1"/>
    <property type="molecule type" value="Genomic_DNA"/>
</dbReference>
<reference evidence="1 2" key="1">
    <citation type="submission" date="2013-03" db="EMBL/GenBank/DDBJ databases">
        <authorList>
            <person name="Le V."/>
        </authorList>
    </citation>
    <scope>NUCLEOTIDE SEQUENCE [LARGE SCALE GENOMIC DNA]</scope>
    <source>
        <strain evidence="1 2">BiD32</strain>
    </source>
</reference>
<protein>
    <submittedName>
        <fullName evidence="1">Uncharacterized protein</fullName>
    </submittedName>
</protein>
<comment type="caution">
    <text evidence="1">The sequence shown here is derived from an EMBL/GenBank/DDBJ whole genome shotgun (WGS) entry which is preliminary data.</text>
</comment>
<dbReference type="AlphaFoldDB" id="N1MT68"/>
<reference evidence="2" key="2">
    <citation type="submission" date="2013-04" db="EMBL/GenBank/DDBJ databases">
        <title>Bisphenol A degrading Sphingobium sp. strain BiD32.</title>
        <authorList>
            <person name="Nielsen J.L."/>
            <person name="Zhou N.A."/>
            <person name="Kjeldal H."/>
        </authorList>
    </citation>
    <scope>NUCLEOTIDE SEQUENCE [LARGE SCALE GENOMIC DNA]</scope>
    <source>
        <strain evidence="2">BiD32</strain>
    </source>
</reference>
<dbReference type="InterPro" id="IPR056114">
    <property type="entry name" value="DUF7697"/>
</dbReference>
<keyword evidence="2" id="KW-1185">Reference proteome</keyword>
<dbReference type="Proteomes" id="UP000013201">
    <property type="component" value="Unassembled WGS sequence"/>
</dbReference>
<evidence type="ECO:0000313" key="1">
    <source>
        <dbReference type="EMBL" id="CCW20161.1"/>
    </source>
</evidence>
<dbReference type="RefSeq" id="WP_006967473.1">
    <property type="nucleotide sequence ID" value="NZ_CAVK010000250.1"/>
</dbReference>
<gene>
    <name evidence="1" type="ORF">EBBID32_45320</name>
</gene>
<sequence>MISGCGRQLRAGMGAPYGLDFGAVLALGAAQHADMPLLAQVLPPIERILLDQMTEERPDDDSA</sequence>
<accession>N1MT68</accession>
<evidence type="ECO:0000313" key="2">
    <source>
        <dbReference type="Proteomes" id="UP000013201"/>
    </source>
</evidence>
<dbReference type="Pfam" id="PF24752">
    <property type="entry name" value="DUF7697"/>
    <property type="match status" value="1"/>
</dbReference>
<proteinExistence type="predicted"/>
<organism evidence="1 2">
    <name type="scientific">Sphingobium indicum BiD32</name>
    <dbReference type="NCBI Taxonomy" id="1301087"/>
    <lineage>
        <taxon>Bacteria</taxon>
        <taxon>Pseudomonadati</taxon>
        <taxon>Pseudomonadota</taxon>
        <taxon>Alphaproteobacteria</taxon>
        <taxon>Sphingomonadales</taxon>
        <taxon>Sphingomonadaceae</taxon>
        <taxon>Sphingobium</taxon>
    </lineage>
</organism>
<name>N1MT68_9SPHN</name>